<evidence type="ECO:0000259" key="1">
    <source>
        <dbReference type="Pfam" id="PF21012"/>
    </source>
</evidence>
<evidence type="ECO:0000313" key="3">
    <source>
        <dbReference type="Proteomes" id="UP001156141"/>
    </source>
</evidence>
<dbReference type="InterPro" id="IPR049236">
    <property type="entry name" value="DUF6850"/>
</dbReference>
<feature type="domain" description="DUF6850" evidence="1">
    <location>
        <begin position="47"/>
        <end position="530"/>
    </location>
</feature>
<dbReference type="EMBL" id="JAKVQD010000002">
    <property type="protein sequence ID" value="MCH4552352.1"/>
    <property type="molecule type" value="Genomic_DNA"/>
</dbReference>
<accession>A0ABS9RHE5</accession>
<dbReference type="RefSeq" id="WP_240572695.1">
    <property type="nucleotide sequence ID" value="NZ_CP136709.1"/>
</dbReference>
<gene>
    <name evidence="2" type="ORF">MKW35_06955</name>
</gene>
<organism evidence="2 3">
    <name type="scientific">Aestuariibaculum lutulentum</name>
    <dbReference type="NCBI Taxonomy" id="2920935"/>
    <lineage>
        <taxon>Bacteria</taxon>
        <taxon>Pseudomonadati</taxon>
        <taxon>Bacteroidota</taxon>
        <taxon>Flavobacteriia</taxon>
        <taxon>Flavobacteriales</taxon>
        <taxon>Flavobacteriaceae</taxon>
    </lineage>
</organism>
<name>A0ABS9RHE5_9FLAO</name>
<sequence length="531" mass="60483">MKQYFLFLLGFSVSLVGFGQQKADSIQDPVRQIFAQDLVQELSKFPLNYQFTSIKDYTASALYFKTESGDLKDGRTPETINNFGLKTQGLYRNKKGVLFFGDISISKEFYKNLKWNLSYDLPENGVMSDPHYFGVSKGGNWSNQEYDINGGFILPVSFKIKLLLNTNYTLFNKYRIDLDPRPEITCNNLDVNLGLSYKLAEKHHIKASFSYGYTHGDNEIKFSNNDKNLPANYDIYVRWMSGYGSLSSPFKNSTQRRFTEHQAHLGYTFQTENLTIMADALYKAADQLTYRNNGVVDKDDTSNYFASYKPESFSVHVLGLYKITPLKQVKFNVSGDFSSGNNFWYAKGGKTYSAQENALKAGVSYLNFSSEKIFWDMGLSTKIWNVEQRDALATTSSNYTNLDFQPYIMRSFAVSDNMALSPFFKSTLRLNLDELYIQGNTSDLENIQENDFAAYAQRDFYSEVIIPNHELYSANQLNLSGGTFININSQKHYNVSLKLQAGYQIALQQMHAFSSSDPSRFSGLASLTISY</sequence>
<dbReference type="Proteomes" id="UP001156141">
    <property type="component" value="Unassembled WGS sequence"/>
</dbReference>
<comment type="caution">
    <text evidence="2">The sequence shown here is derived from an EMBL/GenBank/DDBJ whole genome shotgun (WGS) entry which is preliminary data.</text>
</comment>
<proteinExistence type="predicted"/>
<reference evidence="2" key="1">
    <citation type="submission" date="2022-02" db="EMBL/GenBank/DDBJ databases">
        <title>Aestuariibaculum sp., a marine bacterium isolated from sediment in Guangxi.</title>
        <authorList>
            <person name="Ying J."/>
        </authorList>
    </citation>
    <scope>NUCLEOTIDE SEQUENCE</scope>
    <source>
        <strain evidence="2">L182</strain>
    </source>
</reference>
<protein>
    <recommendedName>
        <fullName evidence="1">DUF6850 domain-containing protein</fullName>
    </recommendedName>
</protein>
<dbReference type="Pfam" id="PF21012">
    <property type="entry name" value="DUF6850"/>
    <property type="match status" value="1"/>
</dbReference>
<keyword evidence="3" id="KW-1185">Reference proteome</keyword>
<evidence type="ECO:0000313" key="2">
    <source>
        <dbReference type="EMBL" id="MCH4552352.1"/>
    </source>
</evidence>